<keyword evidence="1" id="KW-0472">Membrane</keyword>
<organism evidence="2 3">
    <name type="scientific">Methanosarcina acetivorans (strain ATCC 35395 / DSM 2834 / JCM 12185 / C2A)</name>
    <dbReference type="NCBI Taxonomy" id="188937"/>
    <lineage>
        <taxon>Archaea</taxon>
        <taxon>Methanobacteriati</taxon>
        <taxon>Methanobacteriota</taxon>
        <taxon>Stenosarchaea group</taxon>
        <taxon>Methanomicrobia</taxon>
        <taxon>Methanosarcinales</taxon>
        <taxon>Methanosarcinaceae</taxon>
        <taxon>Methanosarcina</taxon>
    </lineage>
</organism>
<name>Q8TJE9_METAC</name>
<keyword evidence="1" id="KW-0812">Transmembrane</keyword>
<evidence type="ECO:0000313" key="3">
    <source>
        <dbReference type="Proteomes" id="UP000002487"/>
    </source>
</evidence>
<proteinExistence type="predicted"/>
<gene>
    <name evidence="2" type="ordered locus">MA_3836</name>
</gene>
<reference evidence="2 3" key="1">
    <citation type="journal article" date="2002" name="Genome Res.">
        <title>The genome of Methanosarcina acetivorans reveals extensive metabolic and physiological diversity.</title>
        <authorList>
            <person name="Galagan J.E."/>
            <person name="Nusbaum C."/>
            <person name="Roy A."/>
            <person name="Endrizzi M.G."/>
            <person name="Macdonald P."/>
            <person name="FitzHugh W."/>
            <person name="Calvo S."/>
            <person name="Engels R."/>
            <person name="Smirnov S."/>
            <person name="Atnoor D."/>
            <person name="Brown A."/>
            <person name="Allen N."/>
            <person name="Naylor J."/>
            <person name="Stange-Thomann N."/>
            <person name="DeArellano K."/>
            <person name="Johnson R."/>
            <person name="Linton L."/>
            <person name="McEwan P."/>
            <person name="McKernan K."/>
            <person name="Talamas J."/>
            <person name="Tirrell A."/>
            <person name="Ye W."/>
            <person name="Zimmer A."/>
            <person name="Barber R.D."/>
            <person name="Cann I."/>
            <person name="Graham D.E."/>
            <person name="Grahame D.A."/>
            <person name="Guss A."/>
            <person name="Hedderich R."/>
            <person name="Ingram-Smith C."/>
            <person name="Kuettner C.H."/>
            <person name="Krzycki J.A."/>
            <person name="Leigh J.A."/>
            <person name="Li W."/>
            <person name="Liu J."/>
            <person name="Mukhopadhyay B."/>
            <person name="Reeve J.N."/>
            <person name="Smith K."/>
            <person name="Springer T.A."/>
            <person name="Umayam L.A."/>
            <person name="White O."/>
            <person name="White R.H."/>
            <person name="de Macario E.C."/>
            <person name="Ferry J.G."/>
            <person name="Jarrell K.F."/>
            <person name="Jing H."/>
            <person name="Macario A.J.L."/>
            <person name="Paulsen I."/>
            <person name="Pritchett M."/>
            <person name="Sowers K.R."/>
            <person name="Swanson R.V."/>
            <person name="Zinder S.H."/>
            <person name="Lander E."/>
            <person name="Metcalf W.W."/>
            <person name="Birren B."/>
        </authorList>
    </citation>
    <scope>NUCLEOTIDE SEQUENCE [LARGE SCALE GENOMIC DNA]</scope>
    <source>
        <strain evidence="3">ATCC 35395 / DSM 2834 / JCM 12185 / C2A</strain>
    </source>
</reference>
<evidence type="ECO:0000313" key="2">
    <source>
        <dbReference type="EMBL" id="AAM07187.1"/>
    </source>
</evidence>
<dbReference type="KEGG" id="mac:MA_3836"/>
<dbReference type="EnsemblBacteria" id="AAM07187">
    <property type="protein sequence ID" value="AAM07187"/>
    <property type="gene ID" value="MA_3836"/>
</dbReference>
<keyword evidence="3" id="KW-1185">Reference proteome</keyword>
<accession>Q8TJE9</accession>
<feature type="transmembrane region" description="Helical" evidence="1">
    <location>
        <begin position="33"/>
        <end position="52"/>
    </location>
</feature>
<keyword evidence="1" id="KW-1133">Transmembrane helix</keyword>
<sequence length="220" mass="24855">MMSSHPRKFATMASKTGTYVDPKIHKATDSCPVVFFAVAIFLAICSNIAGTWSSVYSFRTCFPMYTFPTSAGTSSRRSNLTVTFFVTQLTAGHTVHDNTPDDYFQRPGCLLSFKIVKYTGCYLAPVENLRRLAFTRQLFDSIPACFFNFLVEVFRHPEGASYHVFFIDPATFCAVAVRLLVVSTFRCFILYHNFTSKFFSVLTPLPCPDLNRGFLIQSQE</sequence>
<evidence type="ECO:0000256" key="1">
    <source>
        <dbReference type="SAM" id="Phobius"/>
    </source>
</evidence>
<dbReference type="STRING" id="188937.MA_3836"/>
<dbReference type="Proteomes" id="UP000002487">
    <property type="component" value="Chromosome"/>
</dbReference>
<dbReference type="HOGENOM" id="CLU_1253576_0_0_2"/>
<dbReference type="InParanoid" id="Q8TJE9"/>
<protein>
    <submittedName>
        <fullName evidence="2">Uncharacterized protein</fullName>
    </submittedName>
</protein>
<dbReference type="EMBL" id="AE010299">
    <property type="protein sequence ID" value="AAM07187.1"/>
    <property type="molecule type" value="Genomic_DNA"/>
</dbReference>
<dbReference type="AlphaFoldDB" id="Q8TJE9"/>